<name>A0AAV0E2P6_9ASTE</name>
<gene>
    <name evidence="1" type="ORF">CEPIT_LOCUS21093</name>
</gene>
<evidence type="ECO:0000313" key="1">
    <source>
        <dbReference type="EMBL" id="CAH9115459.1"/>
    </source>
</evidence>
<evidence type="ECO:0000313" key="2">
    <source>
        <dbReference type="Proteomes" id="UP001152523"/>
    </source>
</evidence>
<reference evidence="1" key="1">
    <citation type="submission" date="2022-07" db="EMBL/GenBank/DDBJ databases">
        <authorList>
            <person name="Macas J."/>
            <person name="Novak P."/>
            <person name="Neumann P."/>
        </authorList>
    </citation>
    <scope>NUCLEOTIDE SEQUENCE</scope>
</reference>
<proteinExistence type="predicted"/>
<comment type="caution">
    <text evidence="1">The sequence shown here is derived from an EMBL/GenBank/DDBJ whole genome shotgun (WGS) entry which is preliminary data.</text>
</comment>
<protein>
    <submittedName>
        <fullName evidence="1">Uncharacterized protein</fullName>
    </submittedName>
</protein>
<sequence length="85" mass="9449">MHCLSQFSQNSAHALMTSNSDANASLWFPDSDASAHMTPLEGTKFRERSFFKHPIKVIFTLSASVLHLHLLSRPCLFQASCGIID</sequence>
<organism evidence="1 2">
    <name type="scientific">Cuscuta epithymum</name>
    <dbReference type="NCBI Taxonomy" id="186058"/>
    <lineage>
        <taxon>Eukaryota</taxon>
        <taxon>Viridiplantae</taxon>
        <taxon>Streptophyta</taxon>
        <taxon>Embryophyta</taxon>
        <taxon>Tracheophyta</taxon>
        <taxon>Spermatophyta</taxon>
        <taxon>Magnoliopsida</taxon>
        <taxon>eudicotyledons</taxon>
        <taxon>Gunneridae</taxon>
        <taxon>Pentapetalae</taxon>
        <taxon>asterids</taxon>
        <taxon>lamiids</taxon>
        <taxon>Solanales</taxon>
        <taxon>Convolvulaceae</taxon>
        <taxon>Cuscuteae</taxon>
        <taxon>Cuscuta</taxon>
        <taxon>Cuscuta subgen. Cuscuta</taxon>
    </lineage>
</organism>
<dbReference type="EMBL" id="CAMAPF010000245">
    <property type="protein sequence ID" value="CAH9115459.1"/>
    <property type="molecule type" value="Genomic_DNA"/>
</dbReference>
<dbReference type="AlphaFoldDB" id="A0AAV0E2P6"/>
<dbReference type="Proteomes" id="UP001152523">
    <property type="component" value="Unassembled WGS sequence"/>
</dbReference>
<accession>A0AAV0E2P6</accession>
<keyword evidence="2" id="KW-1185">Reference proteome</keyword>